<dbReference type="AlphaFoldDB" id="A0AAE1AJV4"/>
<accession>A0AAE1AJV4</accession>
<dbReference type="EMBL" id="JAWDGP010001678">
    <property type="protein sequence ID" value="KAK3789215.1"/>
    <property type="molecule type" value="Genomic_DNA"/>
</dbReference>
<dbReference type="Proteomes" id="UP001283361">
    <property type="component" value="Unassembled WGS sequence"/>
</dbReference>
<proteinExistence type="predicted"/>
<evidence type="ECO:0000313" key="2">
    <source>
        <dbReference type="Proteomes" id="UP001283361"/>
    </source>
</evidence>
<organism evidence="1 2">
    <name type="scientific">Elysia crispata</name>
    <name type="common">lettuce slug</name>
    <dbReference type="NCBI Taxonomy" id="231223"/>
    <lineage>
        <taxon>Eukaryota</taxon>
        <taxon>Metazoa</taxon>
        <taxon>Spiralia</taxon>
        <taxon>Lophotrochozoa</taxon>
        <taxon>Mollusca</taxon>
        <taxon>Gastropoda</taxon>
        <taxon>Heterobranchia</taxon>
        <taxon>Euthyneura</taxon>
        <taxon>Panpulmonata</taxon>
        <taxon>Sacoglossa</taxon>
        <taxon>Placobranchoidea</taxon>
        <taxon>Plakobranchidae</taxon>
        <taxon>Elysia</taxon>
    </lineage>
</organism>
<evidence type="ECO:0000313" key="1">
    <source>
        <dbReference type="EMBL" id="KAK3789215.1"/>
    </source>
</evidence>
<name>A0AAE1AJV4_9GAST</name>
<comment type="caution">
    <text evidence="1">The sequence shown here is derived from an EMBL/GenBank/DDBJ whole genome shotgun (WGS) entry which is preliminary data.</text>
</comment>
<sequence>MINVFDVYALYIAAPPPGKAVDYHRFGAAYHYRHIKASGSLVDSITLSSEQGMVPVRDRASGGPNRIIPWIESASPTLYHLSRVAALVDGRVSLARFSRPTVYYTVDFPQSNYLPTELSGAPFCRKSSLYAIEMLSRKHPETVVLCQARVRSSPPPVGCNSHVLSASPTVYRLNSLALMSMEESGS</sequence>
<reference evidence="1" key="1">
    <citation type="journal article" date="2023" name="G3 (Bethesda)">
        <title>A reference genome for the long-term kleptoplast-retaining sea slug Elysia crispata morphotype clarki.</title>
        <authorList>
            <person name="Eastman K.E."/>
            <person name="Pendleton A.L."/>
            <person name="Shaikh M.A."/>
            <person name="Suttiyut T."/>
            <person name="Ogas R."/>
            <person name="Tomko P."/>
            <person name="Gavelis G."/>
            <person name="Widhalm J.R."/>
            <person name="Wisecaver J.H."/>
        </authorList>
    </citation>
    <scope>NUCLEOTIDE SEQUENCE</scope>
    <source>
        <strain evidence="1">ECLA1</strain>
    </source>
</reference>
<gene>
    <name evidence="1" type="ORF">RRG08_001605</name>
</gene>
<keyword evidence="2" id="KW-1185">Reference proteome</keyword>
<protein>
    <submittedName>
        <fullName evidence="1">Uncharacterized protein</fullName>
    </submittedName>
</protein>